<keyword evidence="7" id="KW-1185">Reference proteome</keyword>
<dbReference type="PANTHER" id="PTHR19920:SF0">
    <property type="entry name" value="CYTOSOLIC IRON-SULFUR PROTEIN ASSEMBLY PROTEIN CIAO1-RELATED"/>
    <property type="match status" value="1"/>
</dbReference>
<evidence type="ECO:0000256" key="3">
    <source>
        <dbReference type="PROSITE-ProRule" id="PRU00221"/>
    </source>
</evidence>
<dbReference type="EMBL" id="JACAZH010000002">
    <property type="protein sequence ID" value="KAF7374070.1"/>
    <property type="molecule type" value="Genomic_DNA"/>
</dbReference>
<dbReference type="SUPFAM" id="SSF50978">
    <property type="entry name" value="WD40 repeat-like"/>
    <property type="match status" value="2"/>
</dbReference>
<proteinExistence type="predicted"/>
<keyword evidence="1 3" id="KW-0853">WD repeat</keyword>
<feature type="region of interest" description="Disordered" evidence="4">
    <location>
        <begin position="1"/>
        <end position="69"/>
    </location>
</feature>
<feature type="repeat" description="WD" evidence="3">
    <location>
        <begin position="691"/>
        <end position="732"/>
    </location>
</feature>
<evidence type="ECO:0000256" key="1">
    <source>
        <dbReference type="ARBA" id="ARBA00022574"/>
    </source>
</evidence>
<feature type="repeat" description="WD" evidence="3">
    <location>
        <begin position="1069"/>
        <end position="1110"/>
    </location>
</feature>
<gene>
    <name evidence="6" type="ORF">MSAN_00287900</name>
</gene>
<dbReference type="PROSITE" id="PS50082">
    <property type="entry name" value="WD_REPEATS_2"/>
    <property type="match status" value="14"/>
</dbReference>
<dbReference type="InterPro" id="IPR019775">
    <property type="entry name" value="WD40_repeat_CS"/>
</dbReference>
<dbReference type="InterPro" id="IPR001680">
    <property type="entry name" value="WD40_rpt"/>
</dbReference>
<protein>
    <submittedName>
        <fullName evidence="6">WD40 repeat-like protein</fullName>
    </submittedName>
</protein>
<dbReference type="PROSITE" id="PS50294">
    <property type="entry name" value="WD_REPEATS_REGION"/>
    <property type="match status" value="13"/>
</dbReference>
<dbReference type="GO" id="GO:0016226">
    <property type="term" value="P:iron-sulfur cluster assembly"/>
    <property type="evidence" value="ECO:0007669"/>
    <property type="project" value="TreeGrafter"/>
</dbReference>
<feature type="repeat" description="WD" evidence="3">
    <location>
        <begin position="943"/>
        <end position="984"/>
    </location>
</feature>
<evidence type="ECO:0000313" key="7">
    <source>
        <dbReference type="Proteomes" id="UP000623467"/>
    </source>
</evidence>
<organism evidence="6 7">
    <name type="scientific">Mycena sanguinolenta</name>
    <dbReference type="NCBI Taxonomy" id="230812"/>
    <lineage>
        <taxon>Eukaryota</taxon>
        <taxon>Fungi</taxon>
        <taxon>Dikarya</taxon>
        <taxon>Basidiomycota</taxon>
        <taxon>Agaricomycotina</taxon>
        <taxon>Agaricomycetes</taxon>
        <taxon>Agaricomycetidae</taxon>
        <taxon>Agaricales</taxon>
        <taxon>Marasmiineae</taxon>
        <taxon>Mycenaceae</taxon>
        <taxon>Mycena</taxon>
    </lineage>
</organism>
<feature type="repeat" description="WD" evidence="3">
    <location>
        <begin position="733"/>
        <end position="774"/>
    </location>
</feature>
<dbReference type="InterPro" id="IPR056884">
    <property type="entry name" value="NPHP3-like_N"/>
</dbReference>
<feature type="repeat" description="WD" evidence="3">
    <location>
        <begin position="817"/>
        <end position="858"/>
    </location>
</feature>
<dbReference type="PROSITE" id="PS00678">
    <property type="entry name" value="WD_REPEATS_1"/>
    <property type="match status" value="9"/>
</dbReference>
<dbReference type="Pfam" id="PF00400">
    <property type="entry name" value="WD40"/>
    <property type="match status" value="10"/>
</dbReference>
<dbReference type="CDD" id="cd00200">
    <property type="entry name" value="WD40"/>
    <property type="match status" value="2"/>
</dbReference>
<feature type="repeat" description="WD" evidence="3">
    <location>
        <begin position="1153"/>
        <end position="1194"/>
    </location>
</feature>
<feature type="domain" description="Nephrocystin 3-like N-terminal" evidence="5">
    <location>
        <begin position="129"/>
        <end position="292"/>
    </location>
</feature>
<dbReference type="Proteomes" id="UP000623467">
    <property type="component" value="Unassembled WGS sequence"/>
</dbReference>
<feature type="repeat" description="WD" evidence="3">
    <location>
        <begin position="1237"/>
        <end position="1278"/>
    </location>
</feature>
<keyword evidence="2" id="KW-0677">Repeat</keyword>
<feature type="repeat" description="WD" evidence="3">
    <location>
        <begin position="1195"/>
        <end position="1236"/>
    </location>
</feature>
<dbReference type="PANTHER" id="PTHR19920">
    <property type="entry name" value="WD40 PROTEIN CIAO1"/>
    <property type="match status" value="1"/>
</dbReference>
<dbReference type="Gene3D" id="2.130.10.10">
    <property type="entry name" value="YVTN repeat-like/Quinoprotein amine dehydrogenase"/>
    <property type="match status" value="7"/>
</dbReference>
<dbReference type="Pfam" id="PF25173">
    <property type="entry name" value="Beta-prop_WDR3_1st"/>
    <property type="match status" value="1"/>
</dbReference>
<evidence type="ECO:0000256" key="4">
    <source>
        <dbReference type="SAM" id="MobiDB-lite"/>
    </source>
</evidence>
<dbReference type="SUPFAM" id="SSF52540">
    <property type="entry name" value="P-loop containing nucleoside triphosphate hydrolases"/>
    <property type="match status" value="1"/>
</dbReference>
<dbReference type="GO" id="GO:0097361">
    <property type="term" value="C:cytosolic [4Fe-4S] assembly targeting complex"/>
    <property type="evidence" value="ECO:0007669"/>
    <property type="project" value="TreeGrafter"/>
</dbReference>
<dbReference type="InterPro" id="IPR036322">
    <property type="entry name" value="WD40_repeat_dom_sf"/>
</dbReference>
<feature type="repeat" description="WD" evidence="3">
    <location>
        <begin position="859"/>
        <end position="900"/>
    </location>
</feature>
<dbReference type="SMART" id="SM00320">
    <property type="entry name" value="WD40"/>
    <property type="match status" value="15"/>
</dbReference>
<dbReference type="Pfam" id="PF24883">
    <property type="entry name" value="NPHP3_N"/>
    <property type="match status" value="1"/>
</dbReference>
<dbReference type="Gene3D" id="3.40.50.300">
    <property type="entry name" value="P-loop containing nucleotide triphosphate hydrolases"/>
    <property type="match status" value="1"/>
</dbReference>
<feature type="repeat" description="WD" evidence="3">
    <location>
        <begin position="775"/>
        <end position="816"/>
    </location>
</feature>
<sequence length="1423" mass="154395">MTEREQPKPSNFWEKLQGRLKSSPNTTEQGIERSREMGGTELHIGAVYGGIGGSGGSGTSGGTGGTGQGPNFSAGVMHVNNRIYGASRQAHTMLLPWFAPKALFNADTVTGAPARRACTENTRVELISRLKQWAHSSKSSPIFWLSGMAGTGKSTVAYTLCEYWRTEQRLGASFFCSRDDEKARSRISIIPTIAQQLLSVSKPFAKFIEGAAIDVILPASSHHVEELLVRPWCRATALRSKVQLRKTKPVLVVIDALDEIENDQGCEVVKQLIQAVSSSKGLRGLKFLITSRPHPRIVNECSSINQRAVYHIEDIDPKQASQDIRCFLSAELPDLSPQQLENITLDSGGLFIYASTIVRYLHPPNLALSPNQKEKRLDMLKTTGNHEIQPDSQFDFLIDSLYKGILTEALLGVGQEVEIAKRVLYCVVTARHPLGVSDLAPLVVNVTDKPDEIAVHNSLQLFYSVLYVSPHDKHIYTFHKSFTDFILDPGRSPELANPARSYFRDRTCECFAIMSKSLCFNICNITSSFLLDEDDNGLPGRVKTNIGLELRYACQYWAAHLTSVRQDFQDVQELSTMLLEFCSLKVLFWMEAMNLLKLNCRLPLHLARIWTLQVPDDELNLYMAASQRLWDSFVGSQAIKSTPHLYISSLTNELAWTAASNISALERWKKHFPGLPSLRCKHIWRQMRLMTFNHNIQVVAVAMSPTGTHIVSGLDHNTMQVWEAVTGIEVTKLIGHGGHVLSVAFSPNGSQIVSGSADKTVRIWDMTTGNEVIKLIGHNGPVLSVAFSPSGAHIVSGSADKTIHVWDLTAGNELTKLTGHNGSVLSVAFSPSGAYIVSGSADKTVRIWDATTGTEVTKMEGHTGYVLSVAFSPDSIHIVSGSDDWTVRIWDTTTGNEVTKLRGHSGYVQSVAFSPNGAQIVSGSNDRTVQIWDATTGDKVAKLTGHSGYVQSVEFSPSGAHIVSGSDDKTVQIWAITTGKEVTKREGHSGYILSVAFSPNGAQIVSGSSDKTLQIWDATTGHEVAKMEGHSGYVLCVAFSPSGAQIVSGSHDMTVRIWDAGTGNEVIVIEGHTSWVGCVAFSPNGTQVVSGSNDRTVQIWDAITGNAVMMIEGHTSWVASVAFSPNGAYIVSGSADKTVRTWDATTGTEVTKMEGHSGYVLSVAFSPNGAQIVSGSNDRTVQIWDATTGDKVANLTGHSDYVQSVAFSPNAAKIVSGSNDRTVRIWDAITGNEVMIMEGHTGWVASVAFSPSGAQIVSGSADKTIRIWDATTGNGLMRLEGYNDEVNSVAFSLSGAQIVSGSDNKALHTCANEPTTSAAGTSIAESPGSNVSAPESSVMAIKQRGTYQQLSHLWTPQTDGWVVVHGYPNIRLFWYPPELHHTFATPHCVQIISTSGQTHLKLDPHSLGPNWQSITSLQGANHA</sequence>
<dbReference type="SUPFAM" id="SSF117289">
    <property type="entry name" value="Nucleoporin domain"/>
    <property type="match status" value="1"/>
</dbReference>
<accession>A0A8H6Z7P8</accession>
<dbReference type="InterPro" id="IPR020472">
    <property type="entry name" value="WD40_PAC1"/>
</dbReference>
<reference evidence="6" key="1">
    <citation type="submission" date="2020-05" db="EMBL/GenBank/DDBJ databases">
        <title>Mycena genomes resolve the evolution of fungal bioluminescence.</title>
        <authorList>
            <person name="Tsai I.J."/>
        </authorList>
    </citation>
    <scope>NUCLEOTIDE SEQUENCE</scope>
    <source>
        <strain evidence="6">160909Yilan</strain>
    </source>
</reference>
<evidence type="ECO:0000256" key="2">
    <source>
        <dbReference type="ARBA" id="ARBA00022737"/>
    </source>
</evidence>
<feature type="repeat" description="WD" evidence="3">
    <location>
        <begin position="901"/>
        <end position="942"/>
    </location>
</feature>
<dbReference type="PRINTS" id="PR00320">
    <property type="entry name" value="GPROTEINBRPT"/>
</dbReference>
<comment type="caution">
    <text evidence="6">The sequence shown here is derived from an EMBL/GenBank/DDBJ whole genome shotgun (WGS) entry which is preliminary data.</text>
</comment>
<feature type="repeat" description="WD" evidence="3">
    <location>
        <begin position="1027"/>
        <end position="1068"/>
    </location>
</feature>
<evidence type="ECO:0000259" key="5">
    <source>
        <dbReference type="Pfam" id="PF24883"/>
    </source>
</evidence>
<feature type="repeat" description="WD" evidence="3">
    <location>
        <begin position="1111"/>
        <end position="1152"/>
    </location>
</feature>
<dbReference type="InterPro" id="IPR027417">
    <property type="entry name" value="P-loop_NTPase"/>
</dbReference>
<dbReference type="InterPro" id="IPR015943">
    <property type="entry name" value="WD40/YVTN_repeat-like_dom_sf"/>
</dbReference>
<feature type="repeat" description="WD" evidence="3">
    <location>
        <begin position="985"/>
        <end position="1026"/>
    </location>
</feature>
<feature type="compositionally biased region" description="Gly residues" evidence="4">
    <location>
        <begin position="47"/>
        <end position="68"/>
    </location>
</feature>
<feature type="compositionally biased region" description="Polar residues" evidence="4">
    <location>
        <begin position="20"/>
        <end position="29"/>
    </location>
</feature>
<name>A0A8H6Z7P8_9AGAR</name>
<dbReference type="OrthoDB" id="538223at2759"/>
<evidence type="ECO:0000313" key="6">
    <source>
        <dbReference type="EMBL" id="KAF7374070.1"/>
    </source>
</evidence>